<keyword evidence="11 17" id="KW-0472">Membrane</keyword>
<dbReference type="GO" id="GO:0071555">
    <property type="term" value="P:cell wall organization"/>
    <property type="evidence" value="ECO:0007669"/>
    <property type="project" value="UniProtKB-KW"/>
</dbReference>
<dbReference type="EMBL" id="MSZX01000001">
    <property type="protein sequence ID" value="OPA80829.1"/>
    <property type="molecule type" value="Genomic_DNA"/>
</dbReference>
<dbReference type="GO" id="GO:0050380">
    <property type="term" value="F:undecaprenyl-diphosphatase activity"/>
    <property type="evidence" value="ECO:0007669"/>
    <property type="project" value="UniProtKB-UniRule"/>
</dbReference>
<accession>A0A1T2XLT5</accession>
<evidence type="ECO:0000256" key="16">
    <source>
        <dbReference type="ARBA" id="ARBA00047594"/>
    </source>
</evidence>
<evidence type="ECO:0000313" key="19">
    <source>
        <dbReference type="Proteomes" id="UP000190188"/>
    </source>
</evidence>
<feature type="transmembrane region" description="Helical" evidence="17">
    <location>
        <begin position="232"/>
        <end position="252"/>
    </location>
</feature>
<keyword evidence="12 17" id="KW-0046">Antibiotic resistance</keyword>
<evidence type="ECO:0000256" key="4">
    <source>
        <dbReference type="ARBA" id="ARBA00021581"/>
    </source>
</evidence>
<comment type="catalytic activity">
    <reaction evidence="16 17">
        <text>di-trans,octa-cis-undecaprenyl diphosphate + H2O = di-trans,octa-cis-undecaprenyl phosphate + phosphate + H(+)</text>
        <dbReference type="Rhea" id="RHEA:28094"/>
        <dbReference type="ChEBI" id="CHEBI:15377"/>
        <dbReference type="ChEBI" id="CHEBI:15378"/>
        <dbReference type="ChEBI" id="CHEBI:43474"/>
        <dbReference type="ChEBI" id="CHEBI:58405"/>
        <dbReference type="ChEBI" id="CHEBI:60392"/>
        <dbReference type="EC" id="3.6.1.27"/>
    </reaction>
</comment>
<dbReference type="STRING" id="1324314.BVG16_00270"/>
<name>A0A1T2XLT5_9BACL</name>
<evidence type="ECO:0000313" key="18">
    <source>
        <dbReference type="EMBL" id="OPA80829.1"/>
    </source>
</evidence>
<evidence type="ECO:0000256" key="10">
    <source>
        <dbReference type="ARBA" id="ARBA00022989"/>
    </source>
</evidence>
<evidence type="ECO:0000256" key="8">
    <source>
        <dbReference type="ARBA" id="ARBA00022960"/>
    </source>
</evidence>
<comment type="miscellaneous">
    <text evidence="17">Bacitracin is thought to be involved in the inhibition of peptidoglycan synthesis by sequestering undecaprenyl diphosphate, thereby reducing the pool of lipid carrier available.</text>
</comment>
<keyword evidence="13 17" id="KW-0961">Cell wall biogenesis/degradation</keyword>
<dbReference type="GO" id="GO:0005886">
    <property type="term" value="C:plasma membrane"/>
    <property type="evidence" value="ECO:0007669"/>
    <property type="project" value="UniProtKB-SubCell"/>
</dbReference>
<dbReference type="EC" id="3.6.1.27" evidence="3 17"/>
<keyword evidence="9 17" id="KW-0573">Peptidoglycan synthesis</keyword>
<evidence type="ECO:0000256" key="1">
    <source>
        <dbReference type="ARBA" id="ARBA00004651"/>
    </source>
</evidence>
<dbReference type="InterPro" id="IPR003824">
    <property type="entry name" value="UppP"/>
</dbReference>
<dbReference type="GO" id="GO:0008360">
    <property type="term" value="P:regulation of cell shape"/>
    <property type="evidence" value="ECO:0007669"/>
    <property type="project" value="UniProtKB-KW"/>
</dbReference>
<dbReference type="RefSeq" id="WP_078496502.1">
    <property type="nucleotide sequence ID" value="NZ_MSZX01000001.1"/>
</dbReference>
<evidence type="ECO:0000256" key="15">
    <source>
        <dbReference type="ARBA" id="ARBA00032932"/>
    </source>
</evidence>
<evidence type="ECO:0000256" key="14">
    <source>
        <dbReference type="ARBA" id="ARBA00032707"/>
    </source>
</evidence>
<evidence type="ECO:0000256" key="13">
    <source>
        <dbReference type="ARBA" id="ARBA00023316"/>
    </source>
</evidence>
<keyword evidence="10 17" id="KW-1133">Transmembrane helix</keyword>
<evidence type="ECO:0000256" key="12">
    <source>
        <dbReference type="ARBA" id="ARBA00023251"/>
    </source>
</evidence>
<evidence type="ECO:0000256" key="3">
    <source>
        <dbReference type="ARBA" id="ARBA00012374"/>
    </source>
</evidence>
<dbReference type="Proteomes" id="UP000190188">
    <property type="component" value="Unassembled WGS sequence"/>
</dbReference>
<feature type="transmembrane region" description="Helical" evidence="17">
    <location>
        <begin position="93"/>
        <end position="113"/>
    </location>
</feature>
<dbReference type="Pfam" id="PF02673">
    <property type="entry name" value="BacA"/>
    <property type="match status" value="1"/>
</dbReference>
<keyword evidence="5 17" id="KW-1003">Cell membrane</keyword>
<comment type="function">
    <text evidence="17">Catalyzes the dephosphorylation of undecaprenyl diphosphate (UPP). Confers resistance to bacitracin.</text>
</comment>
<feature type="transmembrane region" description="Helical" evidence="17">
    <location>
        <begin position="199"/>
        <end position="220"/>
    </location>
</feature>
<feature type="transmembrane region" description="Helical" evidence="17">
    <location>
        <begin position="163"/>
        <end position="179"/>
    </location>
</feature>
<feature type="transmembrane region" description="Helical" evidence="17">
    <location>
        <begin position="264"/>
        <end position="280"/>
    </location>
</feature>
<feature type="transmembrane region" description="Helical" evidence="17">
    <location>
        <begin position="125"/>
        <end position="143"/>
    </location>
</feature>
<sequence>MDSILVAIILGIVEGLTEFIPVSSTGHMILTDKIIHPDVPQNLLSSFEVIIQLAAILAIAIVYRERIFQLFGLKKSSRESTSTSTSRVQKPRLNLIHVFLGIAPALITAFFARDYIKSKFESSSTVLWALVVGGLFMIFAEFFSRNRVKLTAPDMDDITYKQAFLIGIYQILSVVWPGFSRSGSTMSGGMLSGVSYRASADFSFLIAIPIMCAASGYELLDNYKVILEGDWLFFLVGFIVSFVVAYIVVVWFLKHIQKIQLRHFAYYRFIVALLFWFFILR</sequence>
<dbReference type="AlphaFoldDB" id="A0A1T2XLT5"/>
<evidence type="ECO:0000256" key="17">
    <source>
        <dbReference type="HAMAP-Rule" id="MF_01006"/>
    </source>
</evidence>
<dbReference type="GO" id="GO:0046677">
    <property type="term" value="P:response to antibiotic"/>
    <property type="evidence" value="ECO:0007669"/>
    <property type="project" value="UniProtKB-UniRule"/>
</dbReference>
<evidence type="ECO:0000256" key="7">
    <source>
        <dbReference type="ARBA" id="ARBA00022801"/>
    </source>
</evidence>
<dbReference type="HAMAP" id="MF_01006">
    <property type="entry name" value="Undec_diphosphatase"/>
    <property type="match status" value="1"/>
</dbReference>
<gene>
    <name evidence="17" type="primary">uppP</name>
    <name evidence="18" type="ORF">BVG16_00270</name>
</gene>
<dbReference type="PANTHER" id="PTHR30622">
    <property type="entry name" value="UNDECAPRENYL-DIPHOSPHATASE"/>
    <property type="match status" value="1"/>
</dbReference>
<feature type="transmembrane region" description="Helical" evidence="17">
    <location>
        <begin position="43"/>
        <end position="63"/>
    </location>
</feature>
<dbReference type="GO" id="GO:0009252">
    <property type="term" value="P:peptidoglycan biosynthetic process"/>
    <property type="evidence" value="ECO:0007669"/>
    <property type="project" value="UniProtKB-KW"/>
</dbReference>
<evidence type="ECO:0000256" key="11">
    <source>
        <dbReference type="ARBA" id="ARBA00023136"/>
    </source>
</evidence>
<organism evidence="18 19">
    <name type="scientific">Paenibacillus selenitireducens</name>
    <dbReference type="NCBI Taxonomy" id="1324314"/>
    <lineage>
        <taxon>Bacteria</taxon>
        <taxon>Bacillati</taxon>
        <taxon>Bacillota</taxon>
        <taxon>Bacilli</taxon>
        <taxon>Bacillales</taxon>
        <taxon>Paenibacillaceae</taxon>
        <taxon>Paenibacillus</taxon>
    </lineage>
</organism>
<protein>
    <recommendedName>
        <fullName evidence="4 17">Undecaprenyl-diphosphatase</fullName>
        <ecNumber evidence="3 17">3.6.1.27</ecNumber>
    </recommendedName>
    <alternativeName>
        <fullName evidence="15 17">Bacitracin resistance protein</fullName>
    </alternativeName>
    <alternativeName>
        <fullName evidence="14 17">Undecaprenyl pyrophosphate phosphatase</fullName>
    </alternativeName>
</protein>
<evidence type="ECO:0000256" key="6">
    <source>
        <dbReference type="ARBA" id="ARBA00022692"/>
    </source>
</evidence>
<dbReference type="NCBIfam" id="TIGR00753">
    <property type="entry name" value="undec_PP_bacA"/>
    <property type="match status" value="1"/>
</dbReference>
<comment type="similarity">
    <text evidence="2 17">Belongs to the UppP family.</text>
</comment>
<keyword evidence="19" id="KW-1185">Reference proteome</keyword>
<keyword evidence="7 17" id="KW-0378">Hydrolase</keyword>
<evidence type="ECO:0000256" key="9">
    <source>
        <dbReference type="ARBA" id="ARBA00022984"/>
    </source>
</evidence>
<reference evidence="18 19" key="1">
    <citation type="submission" date="2017-01" db="EMBL/GenBank/DDBJ databases">
        <title>Genome analysis of Paenibacillus selenitrireducens ES3-24.</title>
        <authorList>
            <person name="Xu D."/>
            <person name="Yao R."/>
            <person name="Zheng S."/>
        </authorList>
    </citation>
    <scope>NUCLEOTIDE SEQUENCE [LARGE SCALE GENOMIC DNA]</scope>
    <source>
        <strain evidence="18 19">ES3-24</strain>
    </source>
</reference>
<comment type="subcellular location">
    <subcellularLocation>
        <location evidence="1 17">Cell membrane</location>
        <topology evidence="1 17">Multi-pass membrane protein</topology>
    </subcellularLocation>
</comment>
<dbReference type="NCBIfam" id="NF001390">
    <property type="entry name" value="PRK00281.1-4"/>
    <property type="match status" value="1"/>
</dbReference>
<comment type="caution">
    <text evidence="18">The sequence shown here is derived from an EMBL/GenBank/DDBJ whole genome shotgun (WGS) entry which is preliminary data.</text>
</comment>
<dbReference type="PANTHER" id="PTHR30622:SF3">
    <property type="entry name" value="UNDECAPRENYL-DIPHOSPHATASE"/>
    <property type="match status" value="1"/>
</dbReference>
<dbReference type="OrthoDB" id="9808289at2"/>
<evidence type="ECO:0000256" key="5">
    <source>
        <dbReference type="ARBA" id="ARBA00022475"/>
    </source>
</evidence>
<keyword evidence="6 17" id="KW-0812">Transmembrane</keyword>
<keyword evidence="8 17" id="KW-0133">Cell shape</keyword>
<evidence type="ECO:0000256" key="2">
    <source>
        <dbReference type="ARBA" id="ARBA00010621"/>
    </source>
</evidence>
<proteinExistence type="inferred from homology"/>